<gene>
    <name evidence="2" type="ORF">EI427_09810</name>
</gene>
<dbReference type="EMBL" id="CP034562">
    <property type="protein sequence ID" value="AZQ62526.1"/>
    <property type="molecule type" value="Genomic_DNA"/>
</dbReference>
<feature type="transmembrane region" description="Helical" evidence="1">
    <location>
        <begin position="240"/>
        <end position="259"/>
    </location>
</feature>
<name>A0A3Q9FN67_9BACT</name>
<dbReference type="KEGG" id="fll:EI427_09810"/>
<feature type="transmembrane region" description="Helical" evidence="1">
    <location>
        <begin position="271"/>
        <end position="291"/>
    </location>
</feature>
<dbReference type="InterPro" id="IPR022134">
    <property type="entry name" value="DUF3667"/>
</dbReference>
<dbReference type="Proteomes" id="UP000267268">
    <property type="component" value="Chromosome 1"/>
</dbReference>
<keyword evidence="3" id="KW-1185">Reference proteome</keyword>
<protein>
    <submittedName>
        <fullName evidence="2">DUF3667 domain-containing protein</fullName>
    </submittedName>
</protein>
<evidence type="ECO:0000313" key="3">
    <source>
        <dbReference type="Proteomes" id="UP000267268"/>
    </source>
</evidence>
<reference evidence="2 3" key="1">
    <citation type="submission" date="2018-12" db="EMBL/GenBank/DDBJ databases">
        <title>Flammeovirga pectinis sp. nov., isolated from the gut of the Korean scallop, Patinopecten yessoensis.</title>
        <authorList>
            <person name="Bae J.-W."/>
            <person name="Jeong Y.-S."/>
            <person name="Kang W."/>
        </authorList>
    </citation>
    <scope>NUCLEOTIDE SEQUENCE [LARGE SCALE GENOMIC DNA]</scope>
    <source>
        <strain evidence="2 3">L12M1</strain>
    </source>
</reference>
<keyword evidence="1" id="KW-0812">Transmembrane</keyword>
<evidence type="ECO:0000313" key="2">
    <source>
        <dbReference type="EMBL" id="AZQ62526.1"/>
    </source>
</evidence>
<accession>A0A3Q9FN67</accession>
<sequence>MSKEDNCTNCRNKLKPEDQFCSQCGQSRIDYFTGFKTILKDTLDEVFGIDSKFKHTILPFLTKPQFLTEEFLKGKRQFYVHPIRLYLFCSIVFIFIFNNIIIDKHTIKLDLDKIFSSQENTQSNLNDLNTEDTDSFNLHFSDTNEEDSINTKHLLKVIDFIKTSNDFSDKTIKDSLDVKEWYQVKLIRQSHYFYSEKGVTFFEAVLENIPIAIMLLVPLFALYLKLLYVRKKQNFYIQHLIFSMHLHAFSLVFFSFFLIFAKIDFTSTDLFLLPIILYWLVISGLMFKKFYDQNWFKTITKICIAYSIHIFMIFWVVLLELFISLLIF</sequence>
<dbReference type="AlphaFoldDB" id="A0A3Q9FN67"/>
<feature type="transmembrane region" description="Helical" evidence="1">
    <location>
        <begin position="303"/>
        <end position="327"/>
    </location>
</feature>
<dbReference type="RefSeq" id="WP_126614115.1">
    <property type="nucleotide sequence ID" value="NZ_CP034562.1"/>
</dbReference>
<keyword evidence="1" id="KW-1133">Transmembrane helix</keyword>
<feature type="transmembrane region" description="Helical" evidence="1">
    <location>
        <begin position="209"/>
        <end position="228"/>
    </location>
</feature>
<evidence type="ECO:0000256" key="1">
    <source>
        <dbReference type="SAM" id="Phobius"/>
    </source>
</evidence>
<keyword evidence="1" id="KW-0472">Membrane</keyword>
<dbReference type="Pfam" id="PF12412">
    <property type="entry name" value="DUF3667"/>
    <property type="match status" value="1"/>
</dbReference>
<dbReference type="OrthoDB" id="7446256at2"/>
<proteinExistence type="predicted"/>
<feature type="transmembrane region" description="Helical" evidence="1">
    <location>
        <begin position="83"/>
        <end position="102"/>
    </location>
</feature>
<organism evidence="2 3">
    <name type="scientific">Flammeovirga pectinis</name>
    <dbReference type="NCBI Taxonomy" id="2494373"/>
    <lineage>
        <taxon>Bacteria</taxon>
        <taxon>Pseudomonadati</taxon>
        <taxon>Bacteroidota</taxon>
        <taxon>Cytophagia</taxon>
        <taxon>Cytophagales</taxon>
        <taxon>Flammeovirgaceae</taxon>
        <taxon>Flammeovirga</taxon>
    </lineage>
</organism>